<feature type="transmembrane region" description="Helical" evidence="1">
    <location>
        <begin position="396"/>
        <end position="418"/>
    </location>
</feature>
<dbReference type="EMBL" id="CADIJO010000003">
    <property type="protein sequence ID" value="CAB3673458.1"/>
    <property type="molecule type" value="Genomic_DNA"/>
</dbReference>
<feature type="transmembrane region" description="Helical" evidence="1">
    <location>
        <begin position="211"/>
        <end position="231"/>
    </location>
</feature>
<name>A0A6S7AJT5_9BURK</name>
<dbReference type="RefSeq" id="WP_175191638.1">
    <property type="nucleotide sequence ID" value="NZ_CADIJO010000003.1"/>
</dbReference>
<accession>A0A6S7AJT5</accession>
<sequence>MTKNREISRDPERAEAVKTKHFAALQPFLLHALLLATLLGLFGNFLLDYGFLRPTDTTQVIDTIRVEATGDKSMRSKGSEVWFYGAFSVSDGRRIPWDQVELDASWLQRGDAYVAPGDKPSTATLTYRGATRLEFGSHPYSGVVLVKWGENQKKINLYSSATTTKPLTIDGRSSYTNSSLYPLILGCFVLIGIGLAAGIVHLGWKYTYHCIFFLSLVFSLYLTIAAFFPGVYTNDSADQLKQALTGTYHDWHPPIMSWLWSLLIATTSRIESLFFLHLLLLLAGALVWARVFQRLNIGYLAFAIPIFVAGPTVMNFSGVVWKDVGFAFALLLACGVISLAWIRNSLSWIDSILASMLLVYAFGVRPNGIFSIMPIVGLLAWLAVRQCKPLLPKIGKLTASAFASIVIILAMVGGMHAFTYTYLDAQKRYPIQYLELYDIAGISSISGQDYFPDFIKNVPQHDLPLIAAGYSQSISVFGNANNLVFSGPEGSQPLVPLNTDPDQQALLRKAWLSAIFDEPFAYLQHRMAVMKSMFLVGAYPTERPQNATDRTAVLEANGVRPEQVELPDYQLPGAQSAQEFVADSTVWATQSDLYTGWIWVVLLTLELMAGLIMAVKSIRSGVLIIMASGSGLLYALPYLIIAPASDFRYLYWSTLAAGICTILMAGQLSARMLGKIRRRYQTQPLVHPAH</sequence>
<feature type="transmembrane region" description="Helical" evidence="1">
    <location>
        <begin position="649"/>
        <end position="670"/>
    </location>
</feature>
<feature type="transmembrane region" description="Helical" evidence="1">
    <location>
        <begin position="274"/>
        <end position="291"/>
    </location>
</feature>
<keyword evidence="1" id="KW-1133">Transmembrane helix</keyword>
<keyword evidence="1" id="KW-0472">Membrane</keyword>
<feature type="transmembrane region" description="Helical" evidence="1">
    <location>
        <begin position="180"/>
        <end position="204"/>
    </location>
</feature>
<proteinExistence type="predicted"/>
<feature type="transmembrane region" description="Helical" evidence="1">
    <location>
        <begin position="251"/>
        <end position="267"/>
    </location>
</feature>
<feature type="transmembrane region" description="Helical" evidence="1">
    <location>
        <begin position="596"/>
        <end position="615"/>
    </location>
</feature>
<dbReference type="Proteomes" id="UP000494111">
    <property type="component" value="Unassembled WGS sequence"/>
</dbReference>
<feature type="transmembrane region" description="Helical" evidence="1">
    <location>
        <begin position="324"/>
        <end position="342"/>
    </location>
</feature>
<feature type="transmembrane region" description="Helical" evidence="1">
    <location>
        <begin position="622"/>
        <end position="643"/>
    </location>
</feature>
<evidence type="ECO:0000313" key="2">
    <source>
        <dbReference type="EMBL" id="CAB3673458.1"/>
    </source>
</evidence>
<feature type="transmembrane region" description="Helical" evidence="1">
    <location>
        <begin position="28"/>
        <end position="47"/>
    </location>
</feature>
<keyword evidence="1" id="KW-0812">Transmembrane</keyword>
<dbReference type="AlphaFoldDB" id="A0A6S7AJT5"/>
<protein>
    <submittedName>
        <fullName evidence="2">Uncharacterized protein</fullName>
    </submittedName>
</protein>
<evidence type="ECO:0000256" key="1">
    <source>
        <dbReference type="SAM" id="Phobius"/>
    </source>
</evidence>
<organism evidence="2 3">
    <name type="scientific">Achromobacter deleyi</name>
    <dbReference type="NCBI Taxonomy" id="1353891"/>
    <lineage>
        <taxon>Bacteria</taxon>
        <taxon>Pseudomonadati</taxon>
        <taxon>Pseudomonadota</taxon>
        <taxon>Betaproteobacteria</taxon>
        <taxon>Burkholderiales</taxon>
        <taxon>Alcaligenaceae</taxon>
        <taxon>Achromobacter</taxon>
    </lineage>
</organism>
<feature type="transmembrane region" description="Helical" evidence="1">
    <location>
        <begin position="362"/>
        <end position="384"/>
    </location>
</feature>
<evidence type="ECO:0000313" key="3">
    <source>
        <dbReference type="Proteomes" id="UP000494111"/>
    </source>
</evidence>
<gene>
    <name evidence="2" type="ORF">LMG3458_01223</name>
</gene>
<feature type="transmembrane region" description="Helical" evidence="1">
    <location>
        <begin position="297"/>
        <end position="317"/>
    </location>
</feature>
<reference evidence="2 3" key="1">
    <citation type="submission" date="2020-04" db="EMBL/GenBank/DDBJ databases">
        <authorList>
            <person name="De Canck E."/>
        </authorList>
    </citation>
    <scope>NUCLEOTIDE SEQUENCE [LARGE SCALE GENOMIC DNA]</scope>
    <source>
        <strain evidence="2 3">LMG 3458</strain>
    </source>
</reference>